<comment type="similarity">
    <text evidence="1">Belongs to the bacterial ribosomal protein bS1 family.</text>
</comment>
<feature type="compositionally biased region" description="Basic and acidic residues" evidence="8">
    <location>
        <begin position="613"/>
        <end position="622"/>
    </location>
</feature>
<dbReference type="CDD" id="cd05688">
    <property type="entry name" value="S1_RPS1_repeat_ec3"/>
    <property type="match status" value="1"/>
</dbReference>
<dbReference type="PANTHER" id="PTHR10724">
    <property type="entry name" value="30S RIBOSOMAL PROTEIN S1"/>
    <property type="match status" value="1"/>
</dbReference>
<dbReference type="GO" id="GO:0003735">
    <property type="term" value="F:structural constituent of ribosome"/>
    <property type="evidence" value="ECO:0007669"/>
    <property type="project" value="TreeGrafter"/>
</dbReference>
<dbReference type="GO" id="GO:0003729">
    <property type="term" value="F:mRNA binding"/>
    <property type="evidence" value="ECO:0007669"/>
    <property type="project" value="TreeGrafter"/>
</dbReference>
<dbReference type="PRINTS" id="PR00681">
    <property type="entry name" value="RIBOSOMALS1"/>
</dbReference>
<evidence type="ECO:0000256" key="1">
    <source>
        <dbReference type="ARBA" id="ARBA00006767"/>
    </source>
</evidence>
<dbReference type="Gene3D" id="2.40.50.140">
    <property type="entry name" value="Nucleic acid-binding proteins"/>
    <property type="match status" value="6"/>
</dbReference>
<dbReference type="NCBIfam" id="NF004952">
    <property type="entry name" value="PRK06299.1-2"/>
    <property type="match status" value="1"/>
</dbReference>
<dbReference type="CDD" id="cd04465">
    <property type="entry name" value="S1_RPS1_repeat_ec2_hs2"/>
    <property type="match status" value="1"/>
</dbReference>
<dbReference type="PROSITE" id="PS50126">
    <property type="entry name" value="S1"/>
    <property type="match status" value="6"/>
</dbReference>
<feature type="domain" description="S1 motif" evidence="9">
    <location>
        <begin position="136"/>
        <end position="202"/>
    </location>
</feature>
<dbReference type="InterPro" id="IPR050437">
    <property type="entry name" value="Ribos_protein_bS1-like"/>
</dbReference>
<keyword evidence="4 10" id="KW-0689">Ribosomal protein</keyword>
<feature type="region of interest" description="Disordered" evidence="8">
    <location>
        <begin position="561"/>
        <end position="622"/>
    </location>
</feature>
<evidence type="ECO:0000256" key="5">
    <source>
        <dbReference type="ARBA" id="ARBA00023274"/>
    </source>
</evidence>
<accession>A0A7Y2E650</accession>
<keyword evidence="2" id="KW-0677">Repeat</keyword>
<sequence>MTEEVKNEEPVEVKDRLQEIHIINRQDDDDEEYDIEATLAMLNMVDESIKNLEEGEIVEGTVLRLDDKEVVVDIGGKSEGVISIDEFPDKSAVKVGDRIDVFLEKMENADGLVELSKIRADFVKVWDKVKESYDNNQVVEGKLLRKIKGGVVVDLFGVEAFLPGSQIALRQVQNTEDLLNQNMRFKIIKLNKRRRNIVVSRRVVLEEERAQLKDKILAELGKDQVREGIVKNITDFGAFVDLGGIDGLLHITDMSWGRVNHPSEVVTIGDKHLVKVLNFDPERERISLGLKQLTPYPWENVDEKFKEGTRVRGKVVSITDYGAFVELEKGVEGLIYISEMSWTRHVRHPSKIVKIGDVVECVVLKVDKENEKISLSLKQTETDPWETLDLKYPPGSRLSGRVRNLTNFGAFVELEEGIDGLVHISDMSWTKRINHPSEMVKKGEEVAVEVLNIDKAERRISLGLKQTQENPWPAIEQKFGQGSEVEGTIVRMIDRGVVVDLGDDVEGFVPLSQLGAEDKPEEGLKEGDKLTLKVGSVDVSNQRIVLTGLHATGVPEVEEIERMDPGPSPQDLQQRYSGQGSASIGDHLMDLAGGEGEAEAEPEATAEATETTEEAKPDEGDA</sequence>
<dbReference type="PANTHER" id="PTHR10724:SF7">
    <property type="entry name" value="SMALL RIBOSOMAL SUBUNIT PROTEIN BS1C"/>
    <property type="match status" value="1"/>
</dbReference>
<evidence type="ECO:0000256" key="7">
    <source>
        <dbReference type="ARBA" id="ARBA00035517"/>
    </source>
</evidence>
<evidence type="ECO:0000256" key="6">
    <source>
        <dbReference type="ARBA" id="ARBA00035293"/>
    </source>
</evidence>
<name>A0A7Y2E650_UNCEI</name>
<evidence type="ECO:0000259" key="9">
    <source>
        <dbReference type="PROSITE" id="PS50126"/>
    </source>
</evidence>
<dbReference type="Pfam" id="PF00575">
    <property type="entry name" value="S1"/>
    <property type="match status" value="6"/>
</dbReference>
<keyword evidence="5" id="KW-0687">Ribonucleoprotein</keyword>
<dbReference type="FunFam" id="2.40.50.140:FF:000011">
    <property type="entry name" value="30S ribosomal protein S1"/>
    <property type="match status" value="2"/>
</dbReference>
<evidence type="ECO:0000256" key="2">
    <source>
        <dbReference type="ARBA" id="ARBA00022737"/>
    </source>
</evidence>
<feature type="domain" description="S1 motif" evidence="9">
    <location>
        <begin position="482"/>
        <end position="549"/>
    </location>
</feature>
<dbReference type="InterPro" id="IPR035104">
    <property type="entry name" value="Ribosomal_protein_S1-like"/>
</dbReference>
<evidence type="ECO:0000256" key="4">
    <source>
        <dbReference type="ARBA" id="ARBA00022980"/>
    </source>
</evidence>
<dbReference type="GO" id="GO:0022627">
    <property type="term" value="C:cytosolic small ribosomal subunit"/>
    <property type="evidence" value="ECO:0007669"/>
    <property type="project" value="TreeGrafter"/>
</dbReference>
<proteinExistence type="inferred from homology"/>
<feature type="domain" description="S1 motif" evidence="9">
    <location>
        <begin position="223"/>
        <end position="291"/>
    </location>
</feature>
<organism evidence="10 11">
    <name type="scientific">Eiseniibacteriota bacterium</name>
    <dbReference type="NCBI Taxonomy" id="2212470"/>
    <lineage>
        <taxon>Bacteria</taxon>
        <taxon>Candidatus Eiseniibacteriota</taxon>
    </lineage>
</organism>
<evidence type="ECO:0000313" key="11">
    <source>
        <dbReference type="Proteomes" id="UP000547674"/>
    </source>
</evidence>
<evidence type="ECO:0000256" key="3">
    <source>
        <dbReference type="ARBA" id="ARBA00022884"/>
    </source>
</evidence>
<dbReference type="InterPro" id="IPR003029">
    <property type="entry name" value="S1_domain"/>
</dbReference>
<reference evidence="10 11" key="1">
    <citation type="submission" date="2020-03" db="EMBL/GenBank/DDBJ databases">
        <title>Metabolic flexibility allows generalist bacteria to become dominant in a frequently disturbed ecosystem.</title>
        <authorList>
            <person name="Chen Y.-J."/>
            <person name="Leung P.M."/>
            <person name="Bay S.K."/>
            <person name="Hugenholtz P."/>
            <person name="Kessler A.J."/>
            <person name="Shelley G."/>
            <person name="Waite D.W."/>
            <person name="Cook P.L."/>
            <person name="Greening C."/>
        </authorList>
    </citation>
    <scope>NUCLEOTIDE SEQUENCE [LARGE SCALE GENOMIC DNA]</scope>
    <source>
        <strain evidence="10">SS_bin_28</strain>
    </source>
</reference>
<dbReference type="AlphaFoldDB" id="A0A7Y2E650"/>
<dbReference type="SUPFAM" id="SSF50249">
    <property type="entry name" value="Nucleic acid-binding proteins"/>
    <property type="match status" value="6"/>
</dbReference>
<comment type="caution">
    <text evidence="10">The sequence shown here is derived from an EMBL/GenBank/DDBJ whole genome shotgun (WGS) entry which is preliminary data.</text>
</comment>
<evidence type="ECO:0000313" key="10">
    <source>
        <dbReference type="EMBL" id="NNF05861.1"/>
    </source>
</evidence>
<dbReference type="CDD" id="cd05687">
    <property type="entry name" value="S1_RPS1_repeat_ec1_hs1"/>
    <property type="match status" value="1"/>
</dbReference>
<dbReference type="Proteomes" id="UP000547674">
    <property type="component" value="Unassembled WGS sequence"/>
</dbReference>
<feature type="domain" description="S1 motif" evidence="9">
    <location>
        <begin position="308"/>
        <end position="378"/>
    </location>
</feature>
<feature type="domain" description="S1 motif" evidence="9">
    <location>
        <begin position="55"/>
        <end position="118"/>
    </location>
</feature>
<keyword evidence="3" id="KW-0694">RNA-binding</keyword>
<dbReference type="GO" id="GO:0006412">
    <property type="term" value="P:translation"/>
    <property type="evidence" value="ECO:0007669"/>
    <property type="project" value="TreeGrafter"/>
</dbReference>
<dbReference type="InterPro" id="IPR012340">
    <property type="entry name" value="NA-bd_OB-fold"/>
</dbReference>
<dbReference type="SMART" id="SM00316">
    <property type="entry name" value="S1"/>
    <property type="match status" value="6"/>
</dbReference>
<feature type="domain" description="S1 motif" evidence="9">
    <location>
        <begin position="395"/>
        <end position="465"/>
    </location>
</feature>
<gene>
    <name evidence="10" type="ORF">HKN21_03810</name>
</gene>
<protein>
    <recommendedName>
        <fullName evidence="6">Small ribosomal subunit protein bS1</fullName>
    </recommendedName>
    <alternativeName>
        <fullName evidence="7">30S ribosomal protein S1</fullName>
    </alternativeName>
</protein>
<evidence type="ECO:0000256" key="8">
    <source>
        <dbReference type="SAM" id="MobiDB-lite"/>
    </source>
</evidence>
<dbReference type="EMBL" id="JABDJR010000143">
    <property type="protein sequence ID" value="NNF05861.1"/>
    <property type="molecule type" value="Genomic_DNA"/>
</dbReference>
<feature type="compositionally biased region" description="Polar residues" evidence="8">
    <location>
        <begin position="570"/>
        <end position="582"/>
    </location>
</feature>